<dbReference type="AlphaFoldDB" id="A0A7C4AJB3"/>
<protein>
    <submittedName>
        <fullName evidence="4">Baseplate protein</fullName>
    </submittedName>
</protein>
<comment type="caution">
    <text evidence="4">The sequence shown here is derived from an EMBL/GenBank/DDBJ whole genome shotgun (WGS) entry which is preliminary data.</text>
</comment>
<reference evidence="4" key="1">
    <citation type="journal article" date="2020" name="mSystems">
        <title>Genome- and Community-Level Interaction Insights into Carbon Utilization and Element Cycling Functions of Hydrothermarchaeota in Hydrothermal Sediment.</title>
        <authorList>
            <person name="Zhou Z."/>
            <person name="Liu Y."/>
            <person name="Xu W."/>
            <person name="Pan J."/>
            <person name="Luo Z.H."/>
            <person name="Li M."/>
        </authorList>
    </citation>
    <scope>NUCLEOTIDE SEQUENCE [LARGE SCALE GENOMIC DNA]</scope>
    <source>
        <strain evidence="4">SpSt-788</strain>
    </source>
</reference>
<evidence type="ECO:0000313" key="4">
    <source>
        <dbReference type="EMBL" id="HGG99434.1"/>
    </source>
</evidence>
<dbReference type="PIRSF" id="PIRSF020481">
    <property type="entry name" value="BAP"/>
    <property type="match status" value="1"/>
</dbReference>
<dbReference type="Pfam" id="PF04865">
    <property type="entry name" value="Baseplate_J"/>
    <property type="match status" value="1"/>
</dbReference>
<name>A0A7C4AJB3_9BACT</name>
<dbReference type="Pfam" id="PF26079">
    <property type="entry name" value="Baseplate_J_C"/>
    <property type="match status" value="1"/>
</dbReference>
<feature type="domain" description="Baseplate protein J-like barrel" evidence="1">
    <location>
        <begin position="93"/>
        <end position="181"/>
    </location>
</feature>
<accession>A0A7C4AJB3</accession>
<feature type="domain" description="Baseplate J-like central" evidence="2">
    <location>
        <begin position="203"/>
        <end position="273"/>
    </location>
</feature>
<dbReference type="PANTHER" id="PTHR35862">
    <property type="entry name" value="FELS-2 PROPHAGE PROTEIN"/>
    <property type="match status" value="1"/>
</dbReference>
<evidence type="ECO:0000259" key="2">
    <source>
        <dbReference type="Pfam" id="PF26078"/>
    </source>
</evidence>
<dbReference type="InterPro" id="IPR014507">
    <property type="entry name" value="Baseplate_assembly_J_pred"/>
</dbReference>
<feature type="domain" description="Baseplate J-like C-terminal" evidence="3">
    <location>
        <begin position="280"/>
        <end position="358"/>
    </location>
</feature>
<dbReference type="InterPro" id="IPR058531">
    <property type="entry name" value="Baseplate_J_M"/>
</dbReference>
<dbReference type="InterPro" id="IPR006949">
    <property type="entry name" value="Barrel_Baseplate_J-like"/>
</dbReference>
<proteinExistence type="predicted"/>
<dbReference type="PANTHER" id="PTHR35862:SF1">
    <property type="entry name" value="FELS-2 PROPHAGE PROTEIN"/>
    <property type="match status" value="1"/>
</dbReference>
<dbReference type="EMBL" id="DTHO01000028">
    <property type="protein sequence ID" value="HGG99434.1"/>
    <property type="molecule type" value="Genomic_DNA"/>
</dbReference>
<gene>
    <name evidence="4" type="ORF">ENV75_03150</name>
</gene>
<organism evidence="4">
    <name type="scientific">Thermodesulfovibrio aggregans</name>
    <dbReference type="NCBI Taxonomy" id="86166"/>
    <lineage>
        <taxon>Bacteria</taxon>
        <taxon>Pseudomonadati</taxon>
        <taxon>Nitrospirota</taxon>
        <taxon>Thermodesulfovibrionia</taxon>
        <taxon>Thermodesulfovibrionales</taxon>
        <taxon>Thermodesulfovibrionaceae</taxon>
        <taxon>Thermodesulfovibrio</taxon>
    </lineage>
</organism>
<evidence type="ECO:0000259" key="3">
    <source>
        <dbReference type="Pfam" id="PF26079"/>
    </source>
</evidence>
<evidence type="ECO:0000259" key="1">
    <source>
        <dbReference type="Pfam" id="PF04865"/>
    </source>
</evidence>
<dbReference type="InterPro" id="IPR052726">
    <property type="entry name" value="Phage_Baseplate_Hub"/>
</dbReference>
<sequence>MSLPEPNFIERDAEKITQELIRQYETLTGKTLYPAQVERLLIDLIAYREMLLRIGIQEAAKQNLLAYARSPMLDYLGELLGVYRLSAQPARTTLRFTLTESQSFDMLIPKGTQVETKDGKYIFETDTDVTIPAGQTSVDVYATCTQTGTGANGYSVGDLNTPVSIIPYLGKVENITITYGGADEEDDERLRQRIREAPERFSSAGPKGAYRWYARTAHQDIVDVSVISPSPGVVNVYPLMKDGTPTQEILGLVSKVLSDERVRPLTDMVQVFAPTKVDFQIQANLTLYNWADSGTIQKICSDKIQQYINNMKSRLGQDIVRSQIIALLNSVSGVYKCDLIQPTQDRVLQPNEWANCTNYEITMTGSTEG</sequence>
<dbReference type="Pfam" id="PF26078">
    <property type="entry name" value="Baseplate_J_M"/>
    <property type="match status" value="1"/>
</dbReference>
<dbReference type="InterPro" id="IPR058530">
    <property type="entry name" value="Baseplate_J-like_C"/>
</dbReference>